<dbReference type="InterPro" id="IPR036250">
    <property type="entry name" value="AcylCo_DH-like_C"/>
</dbReference>
<name>A0A316Z937_9BASI</name>
<dbReference type="Pfam" id="PF02771">
    <property type="entry name" value="Acyl-CoA_dh_N"/>
    <property type="match status" value="1"/>
</dbReference>
<dbReference type="FunFam" id="1.10.540.10:FF:000025">
    <property type="entry name" value="Related to Dibenzothiophene desulfurization enzyme C"/>
    <property type="match status" value="1"/>
</dbReference>
<dbReference type="PANTHER" id="PTHR43884">
    <property type="entry name" value="ACYL-COA DEHYDROGENASE"/>
    <property type="match status" value="1"/>
</dbReference>
<dbReference type="InterPro" id="IPR013107">
    <property type="entry name" value="Acyl-CoA_DH_C"/>
</dbReference>
<feature type="domain" description="Acyl-CoA dehydrogenase C-terminal" evidence="5">
    <location>
        <begin position="278"/>
        <end position="417"/>
    </location>
</feature>
<dbReference type="Proteomes" id="UP000245946">
    <property type="component" value="Unassembled WGS sequence"/>
</dbReference>
<dbReference type="SUPFAM" id="SSF56645">
    <property type="entry name" value="Acyl-CoA dehydrogenase NM domain-like"/>
    <property type="match status" value="1"/>
</dbReference>
<dbReference type="PIRSF" id="PIRSF016578">
    <property type="entry name" value="HsaA"/>
    <property type="match status" value="1"/>
</dbReference>
<dbReference type="GO" id="GO:0008470">
    <property type="term" value="F:3-methylbutanoyl-CoA dehydrogenase activity"/>
    <property type="evidence" value="ECO:0007669"/>
    <property type="project" value="TreeGrafter"/>
</dbReference>
<dbReference type="GO" id="GO:0050660">
    <property type="term" value="F:flavin adenine dinucleotide binding"/>
    <property type="evidence" value="ECO:0007669"/>
    <property type="project" value="InterPro"/>
</dbReference>
<dbReference type="InterPro" id="IPR046373">
    <property type="entry name" value="Acyl-CoA_Oxase/DH_mid-dom_sf"/>
</dbReference>
<evidence type="ECO:0000256" key="1">
    <source>
        <dbReference type="ARBA" id="ARBA00022630"/>
    </source>
</evidence>
<dbReference type="GO" id="GO:0006552">
    <property type="term" value="P:L-leucine catabolic process"/>
    <property type="evidence" value="ECO:0007669"/>
    <property type="project" value="TreeGrafter"/>
</dbReference>
<proteinExistence type="predicted"/>
<organism evidence="6 7">
    <name type="scientific">Tilletiopsis washingtonensis</name>
    <dbReference type="NCBI Taxonomy" id="58919"/>
    <lineage>
        <taxon>Eukaryota</taxon>
        <taxon>Fungi</taxon>
        <taxon>Dikarya</taxon>
        <taxon>Basidiomycota</taxon>
        <taxon>Ustilaginomycotina</taxon>
        <taxon>Exobasidiomycetes</taxon>
        <taxon>Entylomatales</taxon>
        <taxon>Entylomatales incertae sedis</taxon>
        <taxon>Tilletiopsis</taxon>
    </lineage>
</organism>
<gene>
    <name evidence="6" type="ORF">FA09DRAFT_330646</name>
</gene>
<sequence length="447" mass="48641">PHSMAPSATSAASAPAPVAGPNSSRIQADPELVQYPTSWAPLSTPEDFYARAKQVADLLHADEAVRDRGNVVPHRQVQLLKDAGLVTILGPKSAGGGGQTWKEAYHVVRIVAQGDGSLAQLLGYSLIWYNAIAILGTEEQVPRIQEWLTKNKYFLGGAVNPRDSDLHVSQHPTDPTKIVFNGKKTFSTGSKISDITILEGSFVDDPSAPHVFAPVLSKQAGIKYGDEWVDTLGMRGTQSGGISITDVEVPWADAYGFAERKFQPIGAYNTLMLPAIQLVFTAFYVGITQGALARGLEYTKKNTRGWPYTPSPAARGTDEWYIQDGYGTLQARLWASEAQFANVVEHGARLLHTAPRASVTEEQRAQWAVQVAATKVVIADLGLEVTSKVYEFQGARSVAGKYGFDTAYRDLRTHTLHDPIAHKRAEVGRFALNGPGKDGWPEPTWYT</sequence>
<dbReference type="InterPro" id="IPR013786">
    <property type="entry name" value="AcylCoA_DH/ox_N"/>
</dbReference>
<dbReference type="InterPro" id="IPR009100">
    <property type="entry name" value="AcylCoA_DH/oxidase_NM_dom_sf"/>
</dbReference>
<evidence type="ECO:0000259" key="4">
    <source>
        <dbReference type="Pfam" id="PF02771"/>
    </source>
</evidence>
<feature type="compositionally biased region" description="Low complexity" evidence="3">
    <location>
        <begin position="1"/>
        <end position="24"/>
    </location>
</feature>
<dbReference type="FunFam" id="2.40.110.10:FF:000020">
    <property type="entry name" value="Putative acyl-CoA dehydrogenase YdbM"/>
    <property type="match status" value="1"/>
</dbReference>
<dbReference type="EMBL" id="KZ819295">
    <property type="protein sequence ID" value="PWN97498.1"/>
    <property type="molecule type" value="Genomic_DNA"/>
</dbReference>
<dbReference type="Pfam" id="PF08028">
    <property type="entry name" value="Acyl-CoA_dh_2"/>
    <property type="match status" value="1"/>
</dbReference>
<dbReference type="AlphaFoldDB" id="A0A316Z937"/>
<dbReference type="RefSeq" id="XP_025597777.1">
    <property type="nucleotide sequence ID" value="XM_025742681.1"/>
</dbReference>
<feature type="domain" description="Acyl-CoA dehydrogenase/oxidase N-terminal" evidence="4">
    <location>
        <begin position="64"/>
        <end position="141"/>
    </location>
</feature>
<evidence type="ECO:0000256" key="2">
    <source>
        <dbReference type="ARBA" id="ARBA00023002"/>
    </source>
</evidence>
<dbReference type="GeneID" id="37270225"/>
<dbReference type="Gene3D" id="1.20.140.10">
    <property type="entry name" value="Butyryl-CoA Dehydrogenase, subunit A, domain 3"/>
    <property type="match status" value="1"/>
</dbReference>
<dbReference type="SUPFAM" id="SSF47203">
    <property type="entry name" value="Acyl-CoA dehydrogenase C-terminal domain-like"/>
    <property type="match status" value="1"/>
</dbReference>
<dbReference type="InterPro" id="IPR037069">
    <property type="entry name" value="AcylCoA_DH/ox_N_sf"/>
</dbReference>
<evidence type="ECO:0000313" key="7">
    <source>
        <dbReference type="Proteomes" id="UP000245946"/>
    </source>
</evidence>
<feature type="non-terminal residue" evidence="6">
    <location>
        <position position="1"/>
    </location>
</feature>
<evidence type="ECO:0000313" key="6">
    <source>
        <dbReference type="EMBL" id="PWN97498.1"/>
    </source>
</evidence>
<dbReference type="PANTHER" id="PTHR43884:SF12">
    <property type="entry name" value="ISOVALERYL-COA DEHYDROGENASE, MITOCHONDRIAL-RELATED"/>
    <property type="match status" value="1"/>
</dbReference>
<keyword evidence="1" id="KW-0285">Flavoprotein</keyword>
<dbReference type="Gene3D" id="2.40.110.10">
    <property type="entry name" value="Butyryl-CoA Dehydrogenase, subunit A, domain 2"/>
    <property type="match status" value="1"/>
</dbReference>
<evidence type="ECO:0000256" key="3">
    <source>
        <dbReference type="SAM" id="MobiDB-lite"/>
    </source>
</evidence>
<protein>
    <submittedName>
        <fullName evidence="6">Acyl-CoA dehydrogenase NM domain-like protein</fullName>
    </submittedName>
</protein>
<reference evidence="6 7" key="1">
    <citation type="journal article" date="2018" name="Mol. Biol. Evol.">
        <title>Broad Genomic Sampling Reveals a Smut Pathogenic Ancestry of the Fungal Clade Ustilaginomycotina.</title>
        <authorList>
            <person name="Kijpornyongpan T."/>
            <person name="Mondo S.J."/>
            <person name="Barry K."/>
            <person name="Sandor L."/>
            <person name="Lee J."/>
            <person name="Lipzen A."/>
            <person name="Pangilinan J."/>
            <person name="LaButti K."/>
            <person name="Hainaut M."/>
            <person name="Henrissat B."/>
            <person name="Grigoriev I.V."/>
            <person name="Spatafora J.W."/>
            <person name="Aime M.C."/>
        </authorList>
    </citation>
    <scope>NUCLEOTIDE SEQUENCE [LARGE SCALE GENOMIC DNA]</scope>
    <source>
        <strain evidence="6 7">MCA 4186</strain>
    </source>
</reference>
<keyword evidence="7" id="KW-1185">Reference proteome</keyword>
<keyword evidence="2" id="KW-0560">Oxidoreductase</keyword>
<accession>A0A316Z937</accession>
<dbReference type="OrthoDB" id="5356974at2759"/>
<dbReference type="Gene3D" id="1.10.540.10">
    <property type="entry name" value="Acyl-CoA dehydrogenase/oxidase, N-terminal domain"/>
    <property type="match status" value="1"/>
</dbReference>
<evidence type="ECO:0000259" key="5">
    <source>
        <dbReference type="Pfam" id="PF08028"/>
    </source>
</evidence>
<feature type="region of interest" description="Disordered" evidence="3">
    <location>
        <begin position="1"/>
        <end position="27"/>
    </location>
</feature>